<dbReference type="Proteomes" id="UP001165395">
    <property type="component" value="Unassembled WGS sequence"/>
</dbReference>
<name>A0ABS8D2S5_9NEIS</name>
<organism evidence="4 5">
    <name type="scientific">Leeia speluncae</name>
    <dbReference type="NCBI Taxonomy" id="2884804"/>
    <lineage>
        <taxon>Bacteria</taxon>
        <taxon>Pseudomonadati</taxon>
        <taxon>Pseudomonadota</taxon>
        <taxon>Betaproteobacteria</taxon>
        <taxon>Neisseriales</taxon>
        <taxon>Leeiaceae</taxon>
        <taxon>Leeia</taxon>
    </lineage>
</organism>
<protein>
    <submittedName>
        <fullName evidence="4">Sugar ABC transporter substrate-binding protein</fullName>
    </submittedName>
</protein>
<dbReference type="PANTHER" id="PTHR43649">
    <property type="entry name" value="ARABINOSE-BINDING PROTEIN-RELATED"/>
    <property type="match status" value="1"/>
</dbReference>
<sequence>MQAKQALLAVLPFVAFPCSALTLNIATVNNAHMQEMQKLSEFYTFLNPEIKFKWEVLEEATLRKKVTENITQKNGSYDIITIGMYETPIWAQKGWLKPLKFDAKYDLADILPPIRAGLTYNNQLYAAPFYGESSITMYRKDLFIKAGIKMPSRPTWQFITDSAAKLNDPANGVYGICLRGQAGWGANIALVSTIANAYGGQYFDMNWKPQLNSAAWKAAVGMYVNLLQKYGPADAANNNFNENLALFQNGKCAMWVDASVAATFVTDPKHSKVSSKTGVAQAPSQVTTRGANWLWAWALAIPQNSKQAEAAKDFIAWSTSKDYVSLVAHDVSWYSVPTGTRKSTYDSTHFQLSSLYGKEELAAIMSADPTKPTLPPSPYKGIQFASIPEFQPIGDELGRQVQMILQGKTTIDQGLNEAQQFAAGKMKSR</sequence>
<evidence type="ECO:0000256" key="1">
    <source>
        <dbReference type="ARBA" id="ARBA00004418"/>
    </source>
</evidence>
<dbReference type="EMBL" id="JAJBZT010000001">
    <property type="protein sequence ID" value="MCB6182506.1"/>
    <property type="molecule type" value="Genomic_DNA"/>
</dbReference>
<dbReference type="Pfam" id="PF01547">
    <property type="entry name" value="SBP_bac_1"/>
    <property type="match status" value="1"/>
</dbReference>
<comment type="caution">
    <text evidence="4">The sequence shown here is derived from an EMBL/GenBank/DDBJ whole genome shotgun (WGS) entry which is preliminary data.</text>
</comment>
<dbReference type="PANTHER" id="PTHR43649:SF12">
    <property type="entry name" value="DIACETYLCHITOBIOSE BINDING PROTEIN DASA"/>
    <property type="match status" value="1"/>
</dbReference>
<reference evidence="4" key="1">
    <citation type="submission" date="2021-10" db="EMBL/GenBank/DDBJ databases">
        <title>The complete genome sequence of Leeia sp. TBRC 13508.</title>
        <authorList>
            <person name="Charoenyingcharoen P."/>
            <person name="Yukphan P."/>
        </authorList>
    </citation>
    <scope>NUCLEOTIDE SEQUENCE</scope>
    <source>
        <strain evidence="4">TBRC 13508</strain>
    </source>
</reference>
<evidence type="ECO:0000256" key="2">
    <source>
        <dbReference type="ARBA" id="ARBA00008520"/>
    </source>
</evidence>
<dbReference type="InterPro" id="IPR050490">
    <property type="entry name" value="Bact_solute-bd_prot1"/>
</dbReference>
<feature type="signal peptide" evidence="3">
    <location>
        <begin position="1"/>
        <end position="20"/>
    </location>
</feature>
<dbReference type="CDD" id="cd13585">
    <property type="entry name" value="PBP2_TMBP_like"/>
    <property type="match status" value="1"/>
</dbReference>
<dbReference type="SUPFAM" id="SSF53850">
    <property type="entry name" value="Periplasmic binding protein-like II"/>
    <property type="match status" value="1"/>
</dbReference>
<comment type="subcellular location">
    <subcellularLocation>
        <location evidence="1">Periplasm</location>
    </subcellularLocation>
</comment>
<dbReference type="RefSeq" id="WP_227178279.1">
    <property type="nucleotide sequence ID" value="NZ_JAJBZT010000001.1"/>
</dbReference>
<dbReference type="InterPro" id="IPR006059">
    <property type="entry name" value="SBP"/>
</dbReference>
<evidence type="ECO:0000256" key="3">
    <source>
        <dbReference type="SAM" id="SignalP"/>
    </source>
</evidence>
<comment type="similarity">
    <text evidence="2">Belongs to the bacterial solute-binding protein 1 family.</text>
</comment>
<evidence type="ECO:0000313" key="4">
    <source>
        <dbReference type="EMBL" id="MCB6182506.1"/>
    </source>
</evidence>
<evidence type="ECO:0000313" key="5">
    <source>
        <dbReference type="Proteomes" id="UP001165395"/>
    </source>
</evidence>
<keyword evidence="5" id="KW-1185">Reference proteome</keyword>
<proteinExistence type="inferred from homology"/>
<dbReference type="Gene3D" id="3.40.190.10">
    <property type="entry name" value="Periplasmic binding protein-like II"/>
    <property type="match status" value="2"/>
</dbReference>
<accession>A0ABS8D2S5</accession>
<feature type="chain" id="PRO_5045050668" evidence="3">
    <location>
        <begin position="21"/>
        <end position="429"/>
    </location>
</feature>
<gene>
    <name evidence="4" type="ORF">LIN78_02945</name>
</gene>
<keyword evidence="3" id="KW-0732">Signal</keyword>